<dbReference type="Proteomes" id="UP000678499">
    <property type="component" value="Unassembled WGS sequence"/>
</dbReference>
<evidence type="ECO:0000313" key="3">
    <source>
        <dbReference type="Proteomes" id="UP000678499"/>
    </source>
</evidence>
<keyword evidence="3" id="KW-1185">Reference proteome</keyword>
<sequence>MGQEGGIRDRMKVSSRGMRTFGPRLRALIAVVIVVGNVDGQYWNFPTFPFSALTSQRVVPASGSTSSSSASQAFVPPIRVPAGLKLCQSFSSSKHRSTSASLIFSCKSAEKPHEQKVITDLSQITYEEFFDRNPDRFVECFQKFRRKRKQRINMKVLSNLRNLSNALKTSLSLRRGFCTFSAGRQVAQRVKKSNLRRECEKFGDYCPLLVAKCNRSRKTDPRPDYGTESRDCEAFGNDTEAERKKCRKEIHTGKEENITSHRRYIGNNRKETK</sequence>
<feature type="region of interest" description="Disordered" evidence="1">
    <location>
        <begin position="252"/>
        <end position="273"/>
    </location>
</feature>
<proteinExistence type="predicted"/>
<evidence type="ECO:0000256" key="1">
    <source>
        <dbReference type="SAM" id="MobiDB-lite"/>
    </source>
</evidence>
<reference evidence="2" key="1">
    <citation type="submission" date="2020-11" db="EMBL/GenBank/DDBJ databases">
        <authorList>
            <person name="Tran Van P."/>
        </authorList>
    </citation>
    <scope>NUCLEOTIDE SEQUENCE</scope>
</reference>
<organism evidence="2">
    <name type="scientific">Notodromas monacha</name>
    <dbReference type="NCBI Taxonomy" id="399045"/>
    <lineage>
        <taxon>Eukaryota</taxon>
        <taxon>Metazoa</taxon>
        <taxon>Ecdysozoa</taxon>
        <taxon>Arthropoda</taxon>
        <taxon>Crustacea</taxon>
        <taxon>Oligostraca</taxon>
        <taxon>Ostracoda</taxon>
        <taxon>Podocopa</taxon>
        <taxon>Podocopida</taxon>
        <taxon>Cypridocopina</taxon>
        <taxon>Cypridoidea</taxon>
        <taxon>Cyprididae</taxon>
        <taxon>Notodromas</taxon>
    </lineage>
</organism>
<evidence type="ECO:0000313" key="2">
    <source>
        <dbReference type="EMBL" id="CAD7279012.1"/>
    </source>
</evidence>
<dbReference type="AlphaFoldDB" id="A0A7R9GE26"/>
<accession>A0A7R9GE26</accession>
<name>A0A7R9GE26_9CRUS</name>
<protein>
    <submittedName>
        <fullName evidence="2">Uncharacterized protein</fullName>
    </submittedName>
</protein>
<gene>
    <name evidence="2" type="ORF">NMOB1V02_LOCUS6699</name>
</gene>
<dbReference type="EMBL" id="OA883474">
    <property type="protein sequence ID" value="CAD7279012.1"/>
    <property type="molecule type" value="Genomic_DNA"/>
</dbReference>
<dbReference type="EMBL" id="CAJPEX010001437">
    <property type="protein sequence ID" value="CAG0919164.1"/>
    <property type="molecule type" value="Genomic_DNA"/>
</dbReference>